<proteinExistence type="predicted"/>
<accession>A0A366H1Z1</accession>
<dbReference type="RefSeq" id="WP_113962325.1">
    <property type="nucleotide sequence ID" value="NZ_QNRR01000021.1"/>
</dbReference>
<dbReference type="OrthoDB" id="174637at2"/>
<dbReference type="PANTHER" id="PTHR35889">
    <property type="entry name" value="CYCLOINULO-OLIGOSACCHARIDE FRUCTANOTRANSFERASE-RELATED"/>
    <property type="match status" value="1"/>
</dbReference>
<evidence type="ECO:0000259" key="5">
    <source>
        <dbReference type="PROSITE" id="PS51007"/>
    </source>
</evidence>
<gene>
    <name evidence="6" type="ORF">DES53_12164</name>
</gene>
<keyword evidence="3" id="KW-0349">Heme</keyword>
<dbReference type="PROSITE" id="PS51007">
    <property type="entry name" value="CYTC"/>
    <property type="match status" value="1"/>
</dbReference>
<dbReference type="InterPro" id="IPR011444">
    <property type="entry name" value="DUF1549"/>
</dbReference>
<dbReference type="GO" id="GO:0020037">
    <property type="term" value="F:heme binding"/>
    <property type="evidence" value="ECO:0007669"/>
    <property type="project" value="InterPro"/>
</dbReference>
<protein>
    <submittedName>
        <fullName evidence="6">Cytochrome c</fullName>
    </submittedName>
</protein>
<dbReference type="InterPro" id="IPR033803">
    <property type="entry name" value="CBD-like_Golvesin-Xly"/>
</dbReference>
<sequence length="995" mass="110167">MPLAIAPPISSRRAHLSSTLRGWLACTGVVAAVAATGAEAAPAEDGMAFFENKVRPLLIEKCYNCHAPEHKVKGGLRLDTKEGTLTGGDSGPSVVPKEPDKSLLLRAVTYEDRDLKMPPKQKLSAEEVDIIRQWIAMGAPDPREDKVTAAAEGGKKGPQVGMSIETGREFWSFKLPVKTEPPKVKDTTWAKTDADRFILAKLEEKKLKPASDASTDVLLRRVYHDLVGLPPSPEDTAEFLRNPDVSKLVDKLMATPQFGERWGQHWLDLSRFAESSGGGRTLPFKDAWRFRDYVIESINKDVPLSRFITEQLAGDLLPHADAEERRRHLTATGFLVLGPTNYEEQDKGVLRMDIVDEQLDTLGRSFMGMTMSCARCHDHKFDPIPAADYYAMAGILRSTRTLKNYTDNVAHWIDSPLPLDGDQETRMLAKETKLASMDAELAAAKKALKKLSPKPVKLQRGQPVDIDDLPGIVVDDAQAKRVGTWKESNKYPSFVGEGYVHDDNTGKGTCTITFSPTIPKAGRYEVRLAYMALVDRSKKAPVAILHADGEDTVYVDQSETPPIDGRFVSLGQYRFEKDGAGYVLLSNEGTKGFVTADAVVFIPVEELDKVGSEEKAPKDSKLVAMETKVKELEKEIKVTRRDGLVRPEAMTVLDDKKPEDCAIHIRGSIRNLGQVVPRGFLTVAVHGDAPKIPADQSGRLQLAEWVTSDRNPLTARVLVNRVWMHLFGDGLVRSVDNFGTTGEKPSHPELLDALAIQFMQDGWSLKKLVKQLMLTRAYQMASIPSAEQMKEGLAADPENRLLWKQSRRRVDAGVLRDAMLTVSGTIDMTVGGPNVLADSVDSNSGGAQNLEYGYIYTDTRRSVYTPAFRNKRLDLFDAFDFADINQPIAKRNTSTVAPQALYMMNHPFVIEQSRKAAELIMQRASATDTDVDLVNRVYQQTLGRQPAAGELKLAAQFVKINAHAASEEELAKMKLENWALLVQTLFASVDFRYVN</sequence>
<dbReference type="AlphaFoldDB" id="A0A366H1Z1"/>
<evidence type="ECO:0000256" key="4">
    <source>
        <dbReference type="SAM" id="MobiDB-lite"/>
    </source>
</evidence>
<dbReference type="PANTHER" id="PTHR35889:SF3">
    <property type="entry name" value="F-BOX DOMAIN-CONTAINING PROTEIN"/>
    <property type="match status" value="1"/>
</dbReference>
<evidence type="ECO:0000256" key="2">
    <source>
        <dbReference type="ARBA" id="ARBA00023004"/>
    </source>
</evidence>
<keyword evidence="1 3" id="KW-0479">Metal-binding</keyword>
<reference evidence="6 7" key="1">
    <citation type="submission" date="2018-06" db="EMBL/GenBank/DDBJ databases">
        <title>Genomic Encyclopedia of Type Strains, Phase IV (KMG-IV): sequencing the most valuable type-strain genomes for metagenomic binning, comparative biology and taxonomic classification.</title>
        <authorList>
            <person name="Goeker M."/>
        </authorList>
    </citation>
    <scope>NUCLEOTIDE SEQUENCE [LARGE SCALE GENOMIC DNA]</scope>
    <source>
        <strain evidence="6 7">DSM 25532</strain>
    </source>
</reference>
<dbReference type="Pfam" id="PF25275">
    <property type="entry name" value="Golvesin_C"/>
    <property type="match status" value="1"/>
</dbReference>
<name>A0A366H1Z1_9BACT</name>
<dbReference type="Pfam" id="PF07587">
    <property type="entry name" value="PSD1"/>
    <property type="match status" value="1"/>
</dbReference>
<evidence type="ECO:0000256" key="3">
    <source>
        <dbReference type="PROSITE-ProRule" id="PRU00433"/>
    </source>
</evidence>
<dbReference type="Pfam" id="PF07583">
    <property type="entry name" value="PSCyt2"/>
    <property type="match status" value="1"/>
</dbReference>
<feature type="domain" description="Cytochrome c" evidence="5">
    <location>
        <begin position="41"/>
        <end position="139"/>
    </location>
</feature>
<comment type="caution">
    <text evidence="6">The sequence shown here is derived from an EMBL/GenBank/DDBJ whole genome shotgun (WGS) entry which is preliminary data.</text>
</comment>
<feature type="region of interest" description="Disordered" evidence="4">
    <location>
        <begin position="78"/>
        <end position="98"/>
    </location>
</feature>
<dbReference type="EMBL" id="QNRR01000021">
    <property type="protein sequence ID" value="RBP35544.1"/>
    <property type="molecule type" value="Genomic_DNA"/>
</dbReference>
<organism evidence="6 7">
    <name type="scientific">Roseimicrobium gellanilyticum</name>
    <dbReference type="NCBI Taxonomy" id="748857"/>
    <lineage>
        <taxon>Bacteria</taxon>
        <taxon>Pseudomonadati</taxon>
        <taxon>Verrucomicrobiota</taxon>
        <taxon>Verrucomicrobiia</taxon>
        <taxon>Verrucomicrobiales</taxon>
        <taxon>Verrucomicrobiaceae</taxon>
        <taxon>Roseimicrobium</taxon>
    </lineage>
</organism>
<dbReference type="Pfam" id="PF07635">
    <property type="entry name" value="PSCyt1"/>
    <property type="match status" value="1"/>
</dbReference>
<evidence type="ECO:0000313" key="6">
    <source>
        <dbReference type="EMBL" id="RBP35544.1"/>
    </source>
</evidence>
<evidence type="ECO:0000256" key="1">
    <source>
        <dbReference type="ARBA" id="ARBA00022723"/>
    </source>
</evidence>
<dbReference type="GO" id="GO:0046872">
    <property type="term" value="F:metal ion binding"/>
    <property type="evidence" value="ECO:0007669"/>
    <property type="project" value="UniProtKB-KW"/>
</dbReference>
<dbReference type="InterPro" id="IPR009056">
    <property type="entry name" value="Cyt_c-like_dom"/>
</dbReference>
<dbReference type="InterPro" id="IPR011429">
    <property type="entry name" value="Cyt_c_Planctomycete-type"/>
</dbReference>
<keyword evidence="7" id="KW-1185">Reference proteome</keyword>
<dbReference type="InterPro" id="IPR022655">
    <property type="entry name" value="DUF1553"/>
</dbReference>
<keyword evidence="2 3" id="KW-0408">Iron</keyword>
<evidence type="ECO:0000313" key="7">
    <source>
        <dbReference type="Proteomes" id="UP000253426"/>
    </source>
</evidence>
<dbReference type="GO" id="GO:0009055">
    <property type="term" value="F:electron transfer activity"/>
    <property type="evidence" value="ECO:0007669"/>
    <property type="project" value="InterPro"/>
</dbReference>
<dbReference type="Proteomes" id="UP000253426">
    <property type="component" value="Unassembled WGS sequence"/>
</dbReference>